<comment type="caution">
    <text evidence="2">The sequence shown here is derived from an EMBL/GenBank/DDBJ whole genome shotgun (WGS) entry which is preliminary data.</text>
</comment>
<feature type="compositionally biased region" description="Low complexity" evidence="1">
    <location>
        <begin position="45"/>
        <end position="54"/>
    </location>
</feature>
<gene>
    <name evidence="2" type="ORF">pdam_00000517</name>
</gene>
<proteinExistence type="predicted"/>
<name>A0A3M6TYA1_POCDA</name>
<evidence type="ECO:0000256" key="1">
    <source>
        <dbReference type="SAM" id="MobiDB-lite"/>
    </source>
</evidence>
<evidence type="ECO:0000313" key="3">
    <source>
        <dbReference type="Proteomes" id="UP000275408"/>
    </source>
</evidence>
<dbReference type="AlphaFoldDB" id="A0A3M6TYA1"/>
<organism evidence="2 3">
    <name type="scientific">Pocillopora damicornis</name>
    <name type="common">Cauliflower coral</name>
    <name type="synonym">Millepora damicornis</name>
    <dbReference type="NCBI Taxonomy" id="46731"/>
    <lineage>
        <taxon>Eukaryota</taxon>
        <taxon>Metazoa</taxon>
        <taxon>Cnidaria</taxon>
        <taxon>Anthozoa</taxon>
        <taxon>Hexacorallia</taxon>
        <taxon>Scleractinia</taxon>
        <taxon>Astrocoeniina</taxon>
        <taxon>Pocilloporidae</taxon>
        <taxon>Pocillopora</taxon>
    </lineage>
</organism>
<accession>A0A3M6TYA1</accession>
<evidence type="ECO:0000313" key="2">
    <source>
        <dbReference type="EMBL" id="RMX46268.1"/>
    </source>
</evidence>
<protein>
    <submittedName>
        <fullName evidence="2">Uncharacterized protein</fullName>
    </submittedName>
</protein>
<feature type="region of interest" description="Disordered" evidence="1">
    <location>
        <begin position="41"/>
        <end position="72"/>
    </location>
</feature>
<dbReference type="EMBL" id="RCHS01002704">
    <property type="protein sequence ID" value="RMX46268.1"/>
    <property type="molecule type" value="Genomic_DNA"/>
</dbReference>
<dbReference type="Proteomes" id="UP000275408">
    <property type="component" value="Unassembled WGS sequence"/>
</dbReference>
<sequence>MDEVQRDEELLFIIRFLLLMNMNYDDCSSIRGPEETSSLDDIAISSLTTPLSSPMSGIDKTRGEPVDTSDDETLDLLRRREFSRPLPYHLRGMELREQLRSTLATKRSKRVRPRPSNSLIYKYYSFL</sequence>
<reference evidence="2 3" key="1">
    <citation type="journal article" date="2018" name="Sci. Rep.">
        <title>Comparative analysis of the Pocillopora damicornis genome highlights role of immune system in coral evolution.</title>
        <authorList>
            <person name="Cunning R."/>
            <person name="Bay R.A."/>
            <person name="Gillette P."/>
            <person name="Baker A.C."/>
            <person name="Traylor-Knowles N."/>
        </authorList>
    </citation>
    <scope>NUCLEOTIDE SEQUENCE [LARGE SCALE GENOMIC DNA]</scope>
    <source>
        <strain evidence="2">RSMAS</strain>
        <tissue evidence="2">Whole animal</tissue>
    </source>
</reference>
<keyword evidence="3" id="KW-1185">Reference proteome</keyword>